<dbReference type="GO" id="GO:0016740">
    <property type="term" value="F:transferase activity"/>
    <property type="evidence" value="ECO:0007669"/>
    <property type="project" value="InterPro"/>
</dbReference>
<keyword evidence="3" id="KW-0687">Ribonucleoprotein</keyword>
<keyword evidence="2 8" id="KW-0689">Ribosomal protein</keyword>
<comment type="similarity">
    <text evidence="1">Belongs to the universal ribosomal protein uL2 family.</text>
</comment>
<feature type="domain" description="Large ribosomal subunit protein uL2 C-terminal" evidence="6">
    <location>
        <begin position="122"/>
        <end position="252"/>
    </location>
</feature>
<proteinExistence type="inferred from homology"/>
<gene>
    <name evidence="8" type="primary">rplB</name>
    <name evidence="8" type="ORF">KC717_04135</name>
</gene>
<evidence type="ECO:0000256" key="5">
    <source>
        <dbReference type="SAM" id="MobiDB-lite"/>
    </source>
</evidence>
<accession>A0A955RKU7</accession>
<evidence type="ECO:0000313" key="9">
    <source>
        <dbReference type="Proteomes" id="UP000754563"/>
    </source>
</evidence>
<dbReference type="GO" id="GO:0003723">
    <property type="term" value="F:RNA binding"/>
    <property type="evidence" value="ECO:0007669"/>
    <property type="project" value="InterPro"/>
</dbReference>
<dbReference type="PANTHER" id="PTHR13691:SF5">
    <property type="entry name" value="LARGE RIBOSOMAL SUBUNIT PROTEIN UL2M"/>
    <property type="match status" value="1"/>
</dbReference>
<evidence type="ECO:0000256" key="2">
    <source>
        <dbReference type="ARBA" id="ARBA00022980"/>
    </source>
</evidence>
<evidence type="ECO:0000259" key="7">
    <source>
        <dbReference type="SMART" id="SM01383"/>
    </source>
</evidence>
<dbReference type="Proteomes" id="UP000754563">
    <property type="component" value="Unassembled WGS sequence"/>
</dbReference>
<dbReference type="Gene3D" id="4.10.950.10">
    <property type="entry name" value="Ribosomal protein L2, domain 3"/>
    <property type="match status" value="1"/>
</dbReference>
<organism evidence="8 9">
    <name type="scientific">Candidatus Dojkabacteria bacterium</name>
    <dbReference type="NCBI Taxonomy" id="2099670"/>
    <lineage>
        <taxon>Bacteria</taxon>
        <taxon>Candidatus Dojkabacteria</taxon>
    </lineage>
</organism>
<reference evidence="8" key="1">
    <citation type="submission" date="2020-04" db="EMBL/GenBank/DDBJ databases">
        <authorList>
            <person name="Zhang T."/>
        </authorList>
    </citation>
    <scope>NUCLEOTIDE SEQUENCE</scope>
    <source>
        <strain evidence="8">HKST-UBA11</strain>
    </source>
</reference>
<feature type="domain" description="Large ribosomal subunit protein uL2 RNA-binding" evidence="7">
    <location>
        <begin position="41"/>
        <end position="116"/>
    </location>
</feature>
<evidence type="ECO:0000259" key="6">
    <source>
        <dbReference type="SMART" id="SM01382"/>
    </source>
</evidence>
<name>A0A955RKU7_9BACT</name>
<dbReference type="GO" id="GO:0002181">
    <property type="term" value="P:cytoplasmic translation"/>
    <property type="evidence" value="ECO:0007669"/>
    <property type="project" value="TreeGrafter"/>
</dbReference>
<reference evidence="8" key="2">
    <citation type="journal article" date="2021" name="Microbiome">
        <title>Successional dynamics and alternative stable states in a saline activated sludge microbial community over 9 years.</title>
        <authorList>
            <person name="Wang Y."/>
            <person name="Ye J."/>
            <person name="Ju F."/>
            <person name="Liu L."/>
            <person name="Boyd J.A."/>
            <person name="Deng Y."/>
            <person name="Parks D.H."/>
            <person name="Jiang X."/>
            <person name="Yin X."/>
            <person name="Woodcroft B.J."/>
            <person name="Tyson G.W."/>
            <person name="Hugenholtz P."/>
            <person name="Polz M.F."/>
            <person name="Zhang T."/>
        </authorList>
    </citation>
    <scope>NUCLEOTIDE SEQUENCE</scope>
    <source>
        <strain evidence="8">HKST-UBA11</strain>
    </source>
</reference>
<feature type="compositionally biased region" description="Gly residues" evidence="5">
    <location>
        <begin position="231"/>
        <end position="243"/>
    </location>
</feature>
<dbReference type="Gene3D" id="2.30.30.30">
    <property type="match status" value="1"/>
</dbReference>
<dbReference type="SUPFAM" id="SSF50104">
    <property type="entry name" value="Translation proteins SH3-like domain"/>
    <property type="match status" value="1"/>
</dbReference>
<dbReference type="SMART" id="SM01383">
    <property type="entry name" value="Ribosomal_L2"/>
    <property type="match status" value="1"/>
</dbReference>
<dbReference type="InterPro" id="IPR014726">
    <property type="entry name" value="Ribosomal_uL2_dom3"/>
</dbReference>
<feature type="region of interest" description="Disordered" evidence="5">
    <location>
        <begin position="225"/>
        <end position="261"/>
    </location>
</feature>
<dbReference type="InterPro" id="IPR008991">
    <property type="entry name" value="Translation_prot_SH3-like_sf"/>
</dbReference>
<dbReference type="InterPro" id="IPR022666">
    <property type="entry name" value="Ribosomal_uL2_RNA-bd_dom"/>
</dbReference>
<evidence type="ECO:0000256" key="4">
    <source>
        <dbReference type="ARBA" id="ARBA00035459"/>
    </source>
</evidence>
<dbReference type="EMBL" id="JAGQLH010000047">
    <property type="protein sequence ID" value="MCA9385812.1"/>
    <property type="molecule type" value="Genomic_DNA"/>
</dbReference>
<sequence>MIKKLKPTTPTRRHTVLISTRHLSNDKLPSHLVTSQKYSAGRSAGKISTRHKGGRVKRKYRVIDFKRDKYDVEGTIESLHYDPNRSAHIALVKYIDGDKRLILATKNMKEGQKVVSGDEAPIEEGNAMPLKRIPSGSFVHNVELTKGQGGVLGRSAGAAIQKQGENGGYVQLKMPSGEIRLVKENNYATIGEVGNVQHTNRKLGKAGRKRKMGVRPTVRGVAMSWKHPHAGGQGKSGRVGTGGPPKTPWGKRQGVKTRKNKSTNKYIIKRRTTRRRPKVKKYRTIV</sequence>
<dbReference type="Pfam" id="PF00181">
    <property type="entry name" value="Ribosomal_L2_N"/>
    <property type="match status" value="1"/>
</dbReference>
<comment type="caution">
    <text evidence="8">The sequence shown here is derived from an EMBL/GenBank/DDBJ whole genome shotgun (WGS) entry which is preliminary data.</text>
</comment>
<protein>
    <recommendedName>
        <fullName evidence="4">50S ribosomal protein L2</fullName>
    </recommendedName>
</protein>
<dbReference type="InterPro" id="IPR014722">
    <property type="entry name" value="Rib_uL2_dom2"/>
</dbReference>
<dbReference type="SMART" id="SM01382">
    <property type="entry name" value="Ribosomal_L2_C"/>
    <property type="match status" value="1"/>
</dbReference>
<dbReference type="GO" id="GO:0003735">
    <property type="term" value="F:structural constituent of ribosome"/>
    <property type="evidence" value="ECO:0007669"/>
    <property type="project" value="InterPro"/>
</dbReference>
<dbReference type="InterPro" id="IPR002171">
    <property type="entry name" value="Ribosomal_uL2"/>
</dbReference>
<dbReference type="PANTHER" id="PTHR13691">
    <property type="entry name" value="RIBOSOMAL PROTEIN L2"/>
    <property type="match status" value="1"/>
</dbReference>
<evidence type="ECO:0000313" key="8">
    <source>
        <dbReference type="EMBL" id="MCA9385812.1"/>
    </source>
</evidence>
<evidence type="ECO:0000256" key="3">
    <source>
        <dbReference type="ARBA" id="ARBA00023274"/>
    </source>
</evidence>
<dbReference type="GO" id="GO:0015934">
    <property type="term" value="C:large ribosomal subunit"/>
    <property type="evidence" value="ECO:0007669"/>
    <property type="project" value="InterPro"/>
</dbReference>
<dbReference type="PIRSF" id="PIRSF002158">
    <property type="entry name" value="Ribosomal_L2"/>
    <property type="match status" value="1"/>
</dbReference>
<dbReference type="SUPFAM" id="SSF50249">
    <property type="entry name" value="Nucleic acid-binding proteins"/>
    <property type="match status" value="1"/>
</dbReference>
<dbReference type="InterPro" id="IPR012340">
    <property type="entry name" value="NA-bd_OB-fold"/>
</dbReference>
<dbReference type="InterPro" id="IPR005880">
    <property type="entry name" value="Ribosomal_uL2_bac/org-type"/>
</dbReference>
<dbReference type="NCBIfam" id="TIGR01171">
    <property type="entry name" value="rplB_bact"/>
    <property type="match status" value="1"/>
</dbReference>
<dbReference type="FunFam" id="2.30.30.30:FF:000001">
    <property type="entry name" value="50S ribosomal protein L2"/>
    <property type="match status" value="1"/>
</dbReference>
<dbReference type="Gene3D" id="2.40.50.140">
    <property type="entry name" value="Nucleic acid-binding proteins"/>
    <property type="match status" value="1"/>
</dbReference>
<dbReference type="AlphaFoldDB" id="A0A955RKU7"/>
<dbReference type="InterPro" id="IPR022669">
    <property type="entry name" value="Ribosomal_uL2_C"/>
</dbReference>
<evidence type="ECO:0000256" key="1">
    <source>
        <dbReference type="ARBA" id="ARBA00005636"/>
    </source>
</evidence>
<dbReference type="Pfam" id="PF03947">
    <property type="entry name" value="Ribosomal_L2_C"/>
    <property type="match status" value="1"/>
</dbReference>